<protein>
    <recommendedName>
        <fullName evidence="1">Endonuclease GajA/Old nuclease/RecF-like AAA domain-containing protein</fullName>
    </recommendedName>
</protein>
<dbReference type="HOGENOM" id="CLU_586113_0_0_2"/>
<dbReference type="InterPro" id="IPR051396">
    <property type="entry name" value="Bact_Antivir_Def_Nuclease"/>
</dbReference>
<evidence type="ECO:0000313" key="3">
    <source>
        <dbReference type="Proteomes" id="UP000013006"/>
    </source>
</evidence>
<reference evidence="2 3" key="1">
    <citation type="journal article" date="2013" name="Open Biol.">
        <title>Genomics and genetics of Sulfolobus islandicus LAL14/1, a model hyperthermophilic archaeon.</title>
        <authorList>
            <person name="Jaubert C."/>
            <person name="Danioux C."/>
            <person name="Oberto J."/>
            <person name="Cortez D."/>
            <person name="Bize A."/>
            <person name="Krupovic M."/>
            <person name="She Q."/>
            <person name="Forterre P."/>
            <person name="Prangishvili D."/>
            <person name="Sezonov G."/>
        </authorList>
    </citation>
    <scope>NUCLEOTIDE SEQUENCE [LARGE SCALE GENOMIC DNA]</scope>
    <source>
        <strain evidence="2">LAL14/1</strain>
    </source>
</reference>
<dbReference type="Proteomes" id="UP000013006">
    <property type="component" value="Chromosome"/>
</dbReference>
<dbReference type="GeneID" id="15297362"/>
<dbReference type="KEGG" id="sic:SiL_0871"/>
<accession>M9UDR0</accession>
<dbReference type="Pfam" id="PF13175">
    <property type="entry name" value="AAA_15"/>
    <property type="match status" value="1"/>
</dbReference>
<sequence length="466" mass="53487">MEIAVYCGKVYSWTDEICKYNSGYPILDYNSVVGWVSSRGEGSFLIFGTDVIPYTLYDYPNKPIDMTEIFKFMERGGTVIWVGDTPFYYVDKNNGVKEAIFSKGNPFPFVPKNLAHMPVSENSENTIVGEMLEYNPKDSWRPVEANLSLIPISIIKRGGGILYSTWIYKYGKGRFVRVYDSPYVNVNYVLSLPEKLSKLGIGIRIRNYRKLNDFKMISPNFKIGVILGKNNVGKTSILEAIAMLDKNNVDKVRAFRGRISSQVAETELFLNEKYYRVEFSDNTSSRIKDAKVLLIYSHNANPTTTFDVSILRKVTDLLSEFDPNIFYVYLSASNELRVLFNDKTDVSINELGYGYKSLLNFILSYAVYQPKIILIDDLEGFALHPKLLKQFYDFLLRLDVDLILITTQSSDVYAYLAEKRSDNVRFILINDGNYEVLSSEEVLDRMDYEDLRYTALKLSGEVHRKS</sequence>
<proteinExistence type="predicted"/>
<dbReference type="InterPro" id="IPR041685">
    <property type="entry name" value="AAA_GajA/Old/RecF-like"/>
</dbReference>
<organism>
    <name type="scientific">Saccharolobus islandicus LAL14/1</name>
    <dbReference type="NCBI Taxonomy" id="1241935"/>
    <lineage>
        <taxon>Archaea</taxon>
        <taxon>Thermoproteota</taxon>
        <taxon>Thermoprotei</taxon>
        <taxon>Sulfolobales</taxon>
        <taxon>Sulfolobaceae</taxon>
        <taxon>Saccharolobus</taxon>
    </lineage>
</organism>
<dbReference type="AlphaFoldDB" id="M9UDR0"/>
<evidence type="ECO:0000259" key="1">
    <source>
        <dbReference type="Pfam" id="PF13175"/>
    </source>
</evidence>
<evidence type="ECO:0000313" key="2">
    <source>
        <dbReference type="EMBL" id="AGJ62325.1"/>
    </source>
</evidence>
<dbReference type="SUPFAM" id="SSF52540">
    <property type="entry name" value="P-loop containing nucleoside triphosphate hydrolases"/>
    <property type="match status" value="1"/>
</dbReference>
<gene>
    <name evidence="2" type="ORF">SiL_0871</name>
</gene>
<dbReference type="EMBL" id="CP003928">
    <property type="protein sequence ID" value="AGJ62325.1"/>
    <property type="molecule type" value="Genomic_DNA"/>
</dbReference>
<feature type="domain" description="Endonuclease GajA/Old nuclease/RecF-like AAA" evidence="1">
    <location>
        <begin position="203"/>
        <end position="300"/>
    </location>
</feature>
<dbReference type="Gene3D" id="3.40.50.300">
    <property type="entry name" value="P-loop containing nucleotide triphosphate hydrolases"/>
    <property type="match status" value="1"/>
</dbReference>
<name>M9UDR0_SACIS</name>
<dbReference type="PANTHER" id="PTHR43581:SF4">
    <property type="entry name" value="ATP_GTP PHOSPHATASE"/>
    <property type="match status" value="1"/>
</dbReference>
<dbReference type="InterPro" id="IPR027417">
    <property type="entry name" value="P-loop_NTPase"/>
</dbReference>
<dbReference type="RefSeq" id="WP_015581042.1">
    <property type="nucleotide sequence ID" value="NC_021058.1"/>
</dbReference>
<dbReference type="PANTHER" id="PTHR43581">
    <property type="entry name" value="ATP/GTP PHOSPHATASE"/>
    <property type="match status" value="1"/>
</dbReference>